<organism evidence="1 2">
    <name type="scientific">Clonorchis sinensis</name>
    <name type="common">Chinese liver fluke</name>
    <dbReference type="NCBI Taxonomy" id="79923"/>
    <lineage>
        <taxon>Eukaryota</taxon>
        <taxon>Metazoa</taxon>
        <taxon>Spiralia</taxon>
        <taxon>Lophotrochozoa</taxon>
        <taxon>Platyhelminthes</taxon>
        <taxon>Trematoda</taxon>
        <taxon>Digenea</taxon>
        <taxon>Opisthorchiida</taxon>
        <taxon>Opisthorchiata</taxon>
        <taxon>Opisthorchiidae</taxon>
        <taxon>Clonorchis</taxon>
    </lineage>
</organism>
<reference evidence="1 2" key="1">
    <citation type="journal article" date="2018" name="Biotechnol. Adv.">
        <title>Improved genomic resources and new bioinformatic workflow for the carcinogenic parasite Clonorchis sinensis: Biotechnological implications.</title>
        <authorList>
            <person name="Wang D."/>
            <person name="Korhonen P.K."/>
            <person name="Gasser R.B."/>
            <person name="Young N.D."/>
        </authorList>
    </citation>
    <scope>NUCLEOTIDE SEQUENCE [LARGE SCALE GENOMIC DNA]</scope>
    <source>
        <strain evidence="1">Cs-k2</strain>
    </source>
</reference>
<protein>
    <submittedName>
        <fullName evidence="1">Uncharacterized protein</fullName>
    </submittedName>
</protein>
<gene>
    <name evidence="1" type="ORF">CSKR_201538</name>
</gene>
<dbReference type="EMBL" id="NIRI02000042">
    <property type="protein sequence ID" value="KAG5451851.1"/>
    <property type="molecule type" value="Genomic_DNA"/>
</dbReference>
<keyword evidence="2" id="KW-1185">Reference proteome</keyword>
<evidence type="ECO:0000313" key="2">
    <source>
        <dbReference type="Proteomes" id="UP000286415"/>
    </source>
</evidence>
<proteinExistence type="predicted"/>
<sequence>MDAKLKQSDECFWGKRYRDCDAILDSLGSDPEVQWRKARSIFAQITSSEKEPSKDTLRSTFTKGLEEADKGLCINPKHANCLTMFHTIRGDIQTVSNWSTIIKSGQVTNVST</sequence>
<name>A0A8T1MSW8_CLOSI</name>
<accession>A0A8T1MSW8</accession>
<comment type="caution">
    <text evidence="1">The sequence shown here is derived from an EMBL/GenBank/DDBJ whole genome shotgun (WGS) entry which is preliminary data.</text>
</comment>
<dbReference type="Proteomes" id="UP000286415">
    <property type="component" value="Unassembled WGS sequence"/>
</dbReference>
<evidence type="ECO:0000313" key="1">
    <source>
        <dbReference type="EMBL" id="KAG5451851.1"/>
    </source>
</evidence>
<dbReference type="AlphaFoldDB" id="A0A8T1MSW8"/>
<reference evidence="1 2" key="2">
    <citation type="journal article" date="2021" name="Genomics">
        <title>High-quality reference genome for Clonorchis sinensis.</title>
        <authorList>
            <person name="Young N.D."/>
            <person name="Stroehlein A.J."/>
            <person name="Kinkar L."/>
            <person name="Wang T."/>
            <person name="Sohn W.M."/>
            <person name="Chang B.C.H."/>
            <person name="Kaur P."/>
            <person name="Weisz D."/>
            <person name="Dudchenko O."/>
            <person name="Aiden E.L."/>
            <person name="Korhonen P.K."/>
            <person name="Gasser R.B."/>
        </authorList>
    </citation>
    <scope>NUCLEOTIDE SEQUENCE [LARGE SCALE GENOMIC DNA]</scope>
    <source>
        <strain evidence="1">Cs-k2</strain>
    </source>
</reference>